<dbReference type="InterPro" id="IPR023267">
    <property type="entry name" value="RCMT"/>
</dbReference>
<evidence type="ECO:0000256" key="2">
    <source>
        <dbReference type="ARBA" id="ARBA00022603"/>
    </source>
</evidence>
<dbReference type="InterPro" id="IPR049560">
    <property type="entry name" value="MeTrfase_RsmB-F_NOP2_cat"/>
</dbReference>
<dbReference type="Gene3D" id="3.40.50.150">
    <property type="entry name" value="Vaccinia Virus protein VP39"/>
    <property type="match status" value="1"/>
</dbReference>
<evidence type="ECO:0000256" key="4">
    <source>
        <dbReference type="ARBA" id="ARBA00022691"/>
    </source>
</evidence>
<evidence type="ECO:0000256" key="6">
    <source>
        <dbReference type="PROSITE-ProRule" id="PRU01023"/>
    </source>
</evidence>
<sequence>MDNRFREYLEDAAGKDAASVFMEALAAPASVSVRVNPFKSAHLSDREEVGRHFGVEVSSVPWCSCGYYLGKRPEFTLDPYLHAGAYYVQDSSSMFVGHTVRECLSRVEIKPASRPFRVLDLCAAPGGKTTDLAASLRSVFGDSFLLVSNEVMKTRAGVLADNVALWGDPNVMVTNADPAAFSSLPGFFDMIIADVPCSGEGMFRKDSGAVEQWSVENVSLCQARQRRIVADVWPSLTEGGIMIYSTCTFNRYEDDCNAEWICNDLGAEKYPLWKELPHEWKIISTEYGSLLVPGLVSGEGQYCAAVRKISAVNGRVKQRQKTGWSRESVPDMFRIPMKYILKGGLVIAVPEAVAEDVMTVGSCVRTISTGCAVGEKKGTVTVPSADLALDIMLDEGAFCAAELDLEKALAFLHRDTICLEDSPKGYVKVCYDGLPLGFVKNLGSRCNNMLPQGRRIRMDVRLAGKSGR</sequence>
<dbReference type="SUPFAM" id="SSF53335">
    <property type="entry name" value="S-adenosyl-L-methionine-dependent methyltransferases"/>
    <property type="match status" value="1"/>
</dbReference>
<dbReference type="EMBL" id="JADIMD010000099">
    <property type="protein sequence ID" value="MBO8474897.1"/>
    <property type="molecule type" value="Genomic_DNA"/>
</dbReference>
<keyword evidence="1" id="KW-0963">Cytoplasm</keyword>
<evidence type="ECO:0000256" key="3">
    <source>
        <dbReference type="ARBA" id="ARBA00022679"/>
    </source>
</evidence>
<reference evidence="8" key="1">
    <citation type="submission" date="2020-10" db="EMBL/GenBank/DDBJ databases">
        <authorList>
            <person name="Gilroy R."/>
        </authorList>
    </citation>
    <scope>NUCLEOTIDE SEQUENCE</scope>
    <source>
        <strain evidence="8">B1-13419</strain>
    </source>
</reference>
<dbReference type="InterPro" id="IPR031341">
    <property type="entry name" value="Methyltr_RsmF_N"/>
</dbReference>
<reference evidence="8" key="2">
    <citation type="journal article" date="2021" name="PeerJ">
        <title>Extensive microbial diversity within the chicken gut microbiome revealed by metagenomics and culture.</title>
        <authorList>
            <person name="Gilroy R."/>
            <person name="Ravi A."/>
            <person name="Getino M."/>
            <person name="Pursley I."/>
            <person name="Horton D.L."/>
            <person name="Alikhan N.F."/>
            <person name="Baker D."/>
            <person name="Gharbi K."/>
            <person name="Hall N."/>
            <person name="Watson M."/>
            <person name="Adriaenssens E.M."/>
            <person name="Foster-Nyarko E."/>
            <person name="Jarju S."/>
            <person name="Secka A."/>
            <person name="Antonio M."/>
            <person name="Oren A."/>
            <person name="Chaudhuri R.R."/>
            <person name="La Ragione R."/>
            <person name="Hildebrand F."/>
            <person name="Pallen M.J."/>
        </authorList>
    </citation>
    <scope>NUCLEOTIDE SEQUENCE</scope>
    <source>
        <strain evidence="8">B1-13419</strain>
    </source>
</reference>
<accession>A0A9D9IMC2</accession>
<dbReference type="PRINTS" id="PR02008">
    <property type="entry name" value="RCMTFAMILY"/>
</dbReference>
<dbReference type="InterPro" id="IPR001678">
    <property type="entry name" value="MeTrfase_RsmB-F_NOP2_dom"/>
</dbReference>
<dbReference type="GO" id="GO:0008173">
    <property type="term" value="F:RNA methyltransferase activity"/>
    <property type="evidence" value="ECO:0007669"/>
    <property type="project" value="InterPro"/>
</dbReference>
<protein>
    <submittedName>
        <fullName evidence="8">rRNA cytosine-C5-methyltransferase</fullName>
    </submittedName>
</protein>
<proteinExistence type="inferred from homology"/>
<comment type="caution">
    <text evidence="8">The sequence shown here is derived from an EMBL/GenBank/DDBJ whole genome shotgun (WGS) entry which is preliminary data.</text>
</comment>
<feature type="active site" description="Nucleophile" evidence="6">
    <location>
        <position position="247"/>
    </location>
</feature>
<evidence type="ECO:0000313" key="9">
    <source>
        <dbReference type="Proteomes" id="UP000823757"/>
    </source>
</evidence>
<evidence type="ECO:0000313" key="8">
    <source>
        <dbReference type="EMBL" id="MBO8474897.1"/>
    </source>
</evidence>
<name>A0A9D9IMC2_9BACT</name>
<feature type="binding site" evidence="6">
    <location>
        <position position="194"/>
    </location>
    <ligand>
        <name>S-adenosyl-L-methionine</name>
        <dbReference type="ChEBI" id="CHEBI:59789"/>
    </ligand>
</feature>
<dbReference type="Pfam" id="PF13636">
    <property type="entry name" value="Methyltranf_PUA"/>
    <property type="match status" value="1"/>
</dbReference>
<dbReference type="Gene3D" id="3.30.70.1170">
    <property type="entry name" value="Sun protein, domain 3"/>
    <property type="match status" value="1"/>
</dbReference>
<dbReference type="GO" id="GO:0001510">
    <property type="term" value="P:RNA methylation"/>
    <property type="evidence" value="ECO:0007669"/>
    <property type="project" value="InterPro"/>
</dbReference>
<feature type="binding site" evidence="6">
    <location>
        <position position="177"/>
    </location>
    <ligand>
        <name>S-adenosyl-L-methionine</name>
        <dbReference type="ChEBI" id="CHEBI:59789"/>
    </ligand>
</feature>
<gene>
    <name evidence="8" type="ORF">IAB91_06380</name>
</gene>
<organism evidence="8 9">
    <name type="scientific">Candidatus Cryptobacteroides faecigallinarum</name>
    <dbReference type="NCBI Taxonomy" id="2840763"/>
    <lineage>
        <taxon>Bacteria</taxon>
        <taxon>Pseudomonadati</taxon>
        <taxon>Bacteroidota</taxon>
        <taxon>Bacteroidia</taxon>
        <taxon>Bacteroidales</taxon>
        <taxon>Candidatus Cryptobacteroides</taxon>
    </lineage>
</organism>
<dbReference type="GO" id="GO:0003723">
    <property type="term" value="F:RNA binding"/>
    <property type="evidence" value="ECO:0007669"/>
    <property type="project" value="UniProtKB-UniRule"/>
</dbReference>
<feature type="binding site" evidence="6">
    <location>
        <position position="150"/>
    </location>
    <ligand>
        <name>S-adenosyl-L-methionine</name>
        <dbReference type="ChEBI" id="CHEBI:59789"/>
    </ligand>
</feature>
<dbReference type="AlphaFoldDB" id="A0A9D9IMC2"/>
<feature type="domain" description="SAM-dependent MTase RsmB/NOP-type" evidence="7">
    <location>
        <begin position="21"/>
        <end position="309"/>
    </location>
</feature>
<keyword evidence="2 6" id="KW-0489">Methyltransferase</keyword>
<keyword evidence="3 6" id="KW-0808">Transferase</keyword>
<keyword evidence="5 6" id="KW-0694">RNA-binding</keyword>
<evidence type="ECO:0000256" key="5">
    <source>
        <dbReference type="ARBA" id="ARBA00022884"/>
    </source>
</evidence>
<feature type="binding site" evidence="6">
    <location>
        <begin position="122"/>
        <end position="128"/>
    </location>
    <ligand>
        <name>S-adenosyl-L-methionine</name>
        <dbReference type="ChEBI" id="CHEBI:59789"/>
    </ligand>
</feature>
<dbReference type="PANTHER" id="PTHR22807:SF30">
    <property type="entry name" value="28S RRNA (CYTOSINE(4447)-C(5))-METHYLTRANSFERASE-RELATED"/>
    <property type="match status" value="1"/>
</dbReference>
<dbReference type="Gene3D" id="2.30.130.60">
    <property type="match status" value="1"/>
</dbReference>
<dbReference type="PROSITE" id="PS51686">
    <property type="entry name" value="SAM_MT_RSMB_NOP"/>
    <property type="match status" value="1"/>
</dbReference>
<dbReference type="InterPro" id="IPR027391">
    <property type="entry name" value="Nol1_Nop2_Fmu_2"/>
</dbReference>
<dbReference type="Pfam" id="PF17125">
    <property type="entry name" value="Methyltr_RsmF_N"/>
    <property type="match status" value="1"/>
</dbReference>
<comment type="similarity">
    <text evidence="6">Belongs to the class I-like SAM-binding methyltransferase superfamily. RsmB/NOP family.</text>
</comment>
<dbReference type="Proteomes" id="UP000823757">
    <property type="component" value="Unassembled WGS sequence"/>
</dbReference>
<dbReference type="InterPro" id="IPR029063">
    <property type="entry name" value="SAM-dependent_MTases_sf"/>
</dbReference>
<keyword evidence="4 6" id="KW-0949">S-adenosyl-L-methionine</keyword>
<dbReference type="PANTHER" id="PTHR22807">
    <property type="entry name" value="NOP2 YEAST -RELATED NOL1/NOP2/FMU SUN DOMAIN-CONTAINING"/>
    <property type="match status" value="1"/>
</dbReference>
<dbReference type="Pfam" id="PF01189">
    <property type="entry name" value="Methyltr_RsmB-F"/>
    <property type="match status" value="1"/>
</dbReference>
<evidence type="ECO:0000256" key="1">
    <source>
        <dbReference type="ARBA" id="ARBA00022490"/>
    </source>
</evidence>
<evidence type="ECO:0000259" key="7">
    <source>
        <dbReference type="PROSITE" id="PS51686"/>
    </source>
</evidence>